<dbReference type="SUPFAM" id="SSF47616">
    <property type="entry name" value="GST C-terminal domain-like"/>
    <property type="match status" value="1"/>
</dbReference>
<gene>
    <name evidence="3" type="ORF">DM02DRAFT_621297</name>
</gene>
<keyword evidence="4" id="KW-1185">Reference proteome</keyword>
<dbReference type="OrthoDB" id="4951845at2759"/>
<evidence type="ECO:0000313" key="3">
    <source>
        <dbReference type="EMBL" id="PVI08425.1"/>
    </source>
</evidence>
<dbReference type="STRING" id="97972.A0A2V1EGH1"/>
<protein>
    <submittedName>
        <fullName evidence="3">Glutathione S-transferas-like protein</fullName>
    </submittedName>
</protein>
<evidence type="ECO:0000313" key="4">
    <source>
        <dbReference type="Proteomes" id="UP000244855"/>
    </source>
</evidence>
<dbReference type="EMBL" id="KZ805300">
    <property type="protein sequence ID" value="PVI08425.1"/>
    <property type="molecule type" value="Genomic_DNA"/>
</dbReference>
<dbReference type="CDD" id="cd03038">
    <property type="entry name" value="GST_N_etherase_LigE"/>
    <property type="match status" value="1"/>
</dbReference>
<organism evidence="3 4">
    <name type="scientific">Periconia macrospinosa</name>
    <dbReference type="NCBI Taxonomy" id="97972"/>
    <lineage>
        <taxon>Eukaryota</taxon>
        <taxon>Fungi</taxon>
        <taxon>Dikarya</taxon>
        <taxon>Ascomycota</taxon>
        <taxon>Pezizomycotina</taxon>
        <taxon>Dothideomycetes</taxon>
        <taxon>Pleosporomycetidae</taxon>
        <taxon>Pleosporales</taxon>
        <taxon>Massarineae</taxon>
        <taxon>Periconiaceae</taxon>
        <taxon>Periconia</taxon>
    </lineage>
</organism>
<dbReference type="Gene3D" id="3.40.30.10">
    <property type="entry name" value="Glutaredoxin"/>
    <property type="match status" value="1"/>
</dbReference>
<accession>A0A2V1EGH1</accession>
<dbReference type="AlphaFoldDB" id="A0A2V1EGH1"/>
<dbReference type="InterPro" id="IPR036282">
    <property type="entry name" value="Glutathione-S-Trfase_C_sf"/>
</dbReference>
<reference evidence="3 4" key="1">
    <citation type="journal article" date="2018" name="Sci. Rep.">
        <title>Comparative genomics provides insights into the lifestyle and reveals functional heterogeneity of dark septate endophytic fungi.</title>
        <authorList>
            <person name="Knapp D.G."/>
            <person name="Nemeth J.B."/>
            <person name="Barry K."/>
            <person name="Hainaut M."/>
            <person name="Henrissat B."/>
            <person name="Johnson J."/>
            <person name="Kuo A."/>
            <person name="Lim J.H.P."/>
            <person name="Lipzen A."/>
            <person name="Nolan M."/>
            <person name="Ohm R.A."/>
            <person name="Tamas L."/>
            <person name="Grigoriev I.V."/>
            <person name="Spatafora J.W."/>
            <person name="Nagy L.G."/>
            <person name="Kovacs G.M."/>
        </authorList>
    </citation>
    <scope>NUCLEOTIDE SEQUENCE [LARGE SCALE GENOMIC DNA]</scope>
    <source>
        <strain evidence="3 4">DSE2036</strain>
    </source>
</reference>
<evidence type="ECO:0000259" key="1">
    <source>
        <dbReference type="Pfam" id="PF13409"/>
    </source>
</evidence>
<dbReference type="InterPro" id="IPR004045">
    <property type="entry name" value="Glutathione_S-Trfase_N"/>
</dbReference>
<feature type="domain" description="GST N-terminal" evidence="1">
    <location>
        <begin position="18"/>
        <end position="94"/>
    </location>
</feature>
<sequence>MSKIILYDIPSRPPKKAWSLNPWKIRMVLNFKGIDYETEWLEYPHIAPTLQSYGVPPNDRNAPGITADYSSPAIRYEDGTYSMDSWKIVHELEKRYPSPSLHLEDPIVLKIRDHVALMRGPLDAHLMPKIPRNLLGEDSIEYFETTREKRFGMPLSQLEKEKANEEAWGNAKKPAEEAADLLKKHGGPYFLGQTVTYADFIMVSFLQFLKRVDGKVYKRYMEFDPVFVKLYEASEKWLVKDD</sequence>
<feature type="domain" description="Glutathione S-transferase UstS-like C-terminal" evidence="2">
    <location>
        <begin position="126"/>
        <end position="222"/>
    </location>
</feature>
<dbReference type="Gene3D" id="1.20.1050.10">
    <property type="match status" value="1"/>
</dbReference>
<name>A0A2V1EGH1_9PLEO</name>
<dbReference type="SUPFAM" id="SSF52833">
    <property type="entry name" value="Thioredoxin-like"/>
    <property type="match status" value="1"/>
</dbReference>
<dbReference type="Pfam" id="PF13409">
    <property type="entry name" value="GST_N_2"/>
    <property type="match status" value="1"/>
</dbReference>
<dbReference type="InterPro" id="IPR036249">
    <property type="entry name" value="Thioredoxin-like_sf"/>
</dbReference>
<dbReference type="InterPro" id="IPR054416">
    <property type="entry name" value="GST_UstS-like_C"/>
</dbReference>
<proteinExistence type="predicted"/>
<dbReference type="Proteomes" id="UP000244855">
    <property type="component" value="Unassembled WGS sequence"/>
</dbReference>
<evidence type="ECO:0000259" key="2">
    <source>
        <dbReference type="Pfam" id="PF22041"/>
    </source>
</evidence>
<dbReference type="Pfam" id="PF22041">
    <property type="entry name" value="GST_C_7"/>
    <property type="match status" value="1"/>
</dbReference>